<protein>
    <submittedName>
        <fullName evidence="2">DUF1446 domain-containing protein</fullName>
    </submittedName>
</protein>
<dbReference type="Pfam" id="PF07287">
    <property type="entry name" value="AtuA"/>
    <property type="match status" value="1"/>
</dbReference>
<feature type="domain" description="Acyclic terpene utilisation N-terminal" evidence="1">
    <location>
        <begin position="8"/>
        <end position="450"/>
    </location>
</feature>
<accession>A0A934PYC9</accession>
<dbReference type="AlphaFoldDB" id="A0A934PYC9"/>
<evidence type="ECO:0000313" key="2">
    <source>
        <dbReference type="EMBL" id="MBK0392810.1"/>
    </source>
</evidence>
<evidence type="ECO:0000313" key="3">
    <source>
        <dbReference type="Proteomes" id="UP000617041"/>
    </source>
</evidence>
<comment type="caution">
    <text evidence="2">The sequence shown here is derived from an EMBL/GenBank/DDBJ whole genome shotgun (WGS) entry which is preliminary data.</text>
</comment>
<sequence length="454" mass="47757">MTQKSALHIGCGAGFSGDRWDAAVPVVRTLRATGGPAVLMFETLAERTLALAQLQRRANPDSGWEPSLDRFVAPVLRDCVEAGIPIVGNFGAANPQGAARHLQQVAQRLGLQPLRIAVIGGDDLLAALPAGQLDALLPASLRGRSLVSANAYLGAAEIAQALRAGAQVVVTGRVADPALALGPILAHFDWSLDDWDRLACGTMAGHLLECGAQVTGGYFADPGVKDVPDVANAGFPIVEMHGDGSFVVTKADGTGGCVDRRTVTEQLLYEIHDPAAYLTPDVVADISQAELSEDGPDRIRVTGVRGAPRPPTLKATVCHEGGWLAEGEISYAGPNAAARARLAADIVRERLRAQGHGQLPLRADLIGVTSVFADDAGRWWDSHTAPASDDVRLRIAAASDERSIADLVAREVLALYTCGPAGGGGVRTHITPRLSSESCFVPREWLQPQWSFAA</sequence>
<gene>
    <name evidence="2" type="ORF">I8E28_09410</name>
</gene>
<keyword evidence="3" id="KW-1185">Reference proteome</keyword>
<dbReference type="PANTHER" id="PTHR47472:SF1">
    <property type="entry name" value="DUF1446-DOMAIN-CONTAINING PROTEIN"/>
    <property type="match status" value="1"/>
</dbReference>
<organism evidence="2 3">
    <name type="scientific">Ramlibacter algicola</name>
    <dbReference type="NCBI Taxonomy" id="2795217"/>
    <lineage>
        <taxon>Bacteria</taxon>
        <taxon>Pseudomonadati</taxon>
        <taxon>Pseudomonadota</taxon>
        <taxon>Betaproteobacteria</taxon>
        <taxon>Burkholderiales</taxon>
        <taxon>Comamonadaceae</taxon>
        <taxon>Ramlibacter</taxon>
    </lineage>
</organism>
<evidence type="ECO:0000259" key="1">
    <source>
        <dbReference type="Pfam" id="PF07287"/>
    </source>
</evidence>
<dbReference type="PANTHER" id="PTHR47472">
    <property type="entry name" value="PROPIONYL-COA CARBOXYLASE"/>
    <property type="match status" value="1"/>
</dbReference>
<reference evidence="2" key="1">
    <citation type="submission" date="2020-12" db="EMBL/GenBank/DDBJ databases">
        <title>Ramlibacter sp. nov., isolated from a freshwater alga, Cryptomonas.</title>
        <authorList>
            <person name="Kim H.M."/>
            <person name="Jeon C.O."/>
        </authorList>
    </citation>
    <scope>NUCLEOTIDE SEQUENCE</scope>
    <source>
        <strain evidence="2">CrO1</strain>
    </source>
</reference>
<proteinExistence type="predicted"/>
<dbReference type="EMBL" id="JAEDAO010000001">
    <property type="protein sequence ID" value="MBK0392810.1"/>
    <property type="molecule type" value="Genomic_DNA"/>
</dbReference>
<dbReference type="InterPro" id="IPR010839">
    <property type="entry name" value="AtuA_N"/>
</dbReference>
<name>A0A934PYC9_9BURK</name>
<dbReference type="RefSeq" id="WP_200787723.1">
    <property type="nucleotide sequence ID" value="NZ_JAEDAO010000001.1"/>
</dbReference>
<dbReference type="Proteomes" id="UP000617041">
    <property type="component" value="Unassembled WGS sequence"/>
</dbReference>